<dbReference type="InterPro" id="IPR011990">
    <property type="entry name" value="TPR-like_helical_dom_sf"/>
</dbReference>
<protein>
    <submittedName>
        <fullName evidence="4">Tetratricopeptide repeat protein</fullName>
    </submittedName>
</protein>
<name>G8LW33_ACECE</name>
<evidence type="ECO:0000256" key="1">
    <source>
        <dbReference type="ARBA" id="ARBA00022737"/>
    </source>
</evidence>
<dbReference type="InterPro" id="IPR050498">
    <property type="entry name" value="Ycf3"/>
</dbReference>
<feature type="repeat" description="TPR" evidence="3">
    <location>
        <begin position="75"/>
        <end position="108"/>
    </location>
</feature>
<accession>G8LW33</accession>
<reference evidence="5" key="1">
    <citation type="submission" date="2011-12" db="EMBL/GenBank/DDBJ databases">
        <title>Complete sequence of Clostridium clariflavum DSM 19732.</title>
        <authorList>
            <consortium name="US DOE Joint Genome Institute"/>
            <person name="Lucas S."/>
            <person name="Han J."/>
            <person name="Lapidus A."/>
            <person name="Cheng J.-F."/>
            <person name="Goodwin L."/>
            <person name="Pitluck S."/>
            <person name="Peters L."/>
            <person name="Teshima H."/>
            <person name="Detter J.C."/>
            <person name="Han C."/>
            <person name="Tapia R."/>
            <person name="Land M."/>
            <person name="Hauser L."/>
            <person name="Kyrpides N."/>
            <person name="Ivanova N."/>
            <person name="Pagani I."/>
            <person name="Kitzmiller T."/>
            <person name="Lynd L."/>
            <person name="Izquierdo J."/>
            <person name="Woyke T."/>
        </authorList>
    </citation>
    <scope>NUCLEOTIDE SEQUENCE [LARGE SCALE GENOMIC DNA]</scope>
    <source>
        <strain evidence="5">DSM 19732 / NBRC 101661 / EBR45</strain>
    </source>
</reference>
<dbReference type="STRING" id="720554.Clocl_2039"/>
<dbReference type="PANTHER" id="PTHR44858">
    <property type="entry name" value="TETRATRICOPEPTIDE REPEAT PROTEIN 6"/>
    <property type="match status" value="1"/>
</dbReference>
<dbReference type="PROSITE" id="PS50005">
    <property type="entry name" value="TPR"/>
    <property type="match status" value="3"/>
</dbReference>
<evidence type="ECO:0000313" key="5">
    <source>
        <dbReference type="Proteomes" id="UP000005435"/>
    </source>
</evidence>
<keyword evidence="5" id="KW-1185">Reference proteome</keyword>
<feature type="repeat" description="TPR" evidence="3">
    <location>
        <begin position="41"/>
        <end position="74"/>
    </location>
</feature>
<evidence type="ECO:0000256" key="3">
    <source>
        <dbReference type="PROSITE-ProRule" id="PRU00339"/>
    </source>
</evidence>
<dbReference type="AlphaFoldDB" id="G8LW33"/>
<dbReference type="InterPro" id="IPR019734">
    <property type="entry name" value="TPR_rpt"/>
</dbReference>
<dbReference type="OrthoDB" id="305319at2"/>
<reference evidence="4 5" key="2">
    <citation type="journal article" date="2012" name="Stand. Genomic Sci.">
        <title>Complete Genome Sequence of Clostridium clariflavum DSM 19732.</title>
        <authorList>
            <person name="Izquierdo J.A."/>
            <person name="Goodwin L."/>
            <person name="Davenport K.W."/>
            <person name="Teshima H."/>
            <person name="Bruce D."/>
            <person name="Detter C."/>
            <person name="Tapia R."/>
            <person name="Han S."/>
            <person name="Land M."/>
            <person name="Hauser L."/>
            <person name="Jeffries C.D."/>
            <person name="Han J."/>
            <person name="Pitluck S."/>
            <person name="Nolan M."/>
            <person name="Chen A."/>
            <person name="Huntemann M."/>
            <person name="Mavromatis K."/>
            <person name="Mikhailova N."/>
            <person name="Liolios K."/>
            <person name="Woyke T."/>
            <person name="Lynd L.R."/>
        </authorList>
    </citation>
    <scope>NUCLEOTIDE SEQUENCE [LARGE SCALE GENOMIC DNA]</scope>
    <source>
        <strain evidence="5">DSM 19732 / NBRC 101661 / EBR45</strain>
    </source>
</reference>
<keyword evidence="1" id="KW-0677">Repeat</keyword>
<dbReference type="RefSeq" id="WP_014255217.1">
    <property type="nucleotide sequence ID" value="NC_016627.1"/>
</dbReference>
<keyword evidence="2 3" id="KW-0802">TPR repeat</keyword>
<dbReference type="Pfam" id="PF12895">
    <property type="entry name" value="ANAPC3"/>
    <property type="match status" value="1"/>
</dbReference>
<sequence length="263" mass="30390">MLGALKAEILFSKAQKLVLQEKYNDALELFDKAIALNEKDSAVFIHKALAVSQLGRYNEAIKLAEKAISLKPQNAVYYAFLGMIHYDSENYEEAIKCFKKSNEIDSENAQTTCLENVARIAMGEVEEPVLVLREKIHLANSECKSRLLVLLERKISESLDDEKYNVITKKHFENEELTMNILFGIIYFEMKEYDKAESNLLASIETSPGVINYYYLGLCRIKKGDYKKAQYWFNKAMGCKSIFNTKERFDYLFDEFEKCTRGH</sequence>
<dbReference type="Proteomes" id="UP000005435">
    <property type="component" value="Chromosome"/>
</dbReference>
<dbReference type="eggNOG" id="COG0457">
    <property type="taxonomic scope" value="Bacteria"/>
</dbReference>
<dbReference type="KEGG" id="ccl:Clocl_2039"/>
<dbReference type="HOGENOM" id="CLU_1056486_0_0_9"/>
<proteinExistence type="predicted"/>
<organism evidence="4 5">
    <name type="scientific">Acetivibrio clariflavus (strain DSM 19732 / NBRC 101661 / EBR45)</name>
    <name type="common">Clostridium clariflavum</name>
    <dbReference type="NCBI Taxonomy" id="720554"/>
    <lineage>
        <taxon>Bacteria</taxon>
        <taxon>Bacillati</taxon>
        <taxon>Bacillota</taxon>
        <taxon>Clostridia</taxon>
        <taxon>Eubacteriales</taxon>
        <taxon>Oscillospiraceae</taxon>
        <taxon>Acetivibrio</taxon>
    </lineage>
</organism>
<dbReference type="PANTHER" id="PTHR44858:SF1">
    <property type="entry name" value="UDP-N-ACETYLGLUCOSAMINE--PEPTIDE N-ACETYLGLUCOSAMINYLTRANSFERASE SPINDLY-RELATED"/>
    <property type="match status" value="1"/>
</dbReference>
<feature type="repeat" description="TPR" evidence="3">
    <location>
        <begin position="7"/>
        <end position="40"/>
    </location>
</feature>
<dbReference type="SUPFAM" id="SSF48452">
    <property type="entry name" value="TPR-like"/>
    <property type="match status" value="1"/>
</dbReference>
<dbReference type="EMBL" id="CP003065">
    <property type="protein sequence ID" value="AEV68637.1"/>
    <property type="molecule type" value="Genomic_DNA"/>
</dbReference>
<evidence type="ECO:0000313" key="4">
    <source>
        <dbReference type="EMBL" id="AEV68637.1"/>
    </source>
</evidence>
<dbReference type="SMART" id="SM00028">
    <property type="entry name" value="TPR"/>
    <property type="match status" value="5"/>
</dbReference>
<dbReference type="Gene3D" id="1.25.40.10">
    <property type="entry name" value="Tetratricopeptide repeat domain"/>
    <property type="match status" value="2"/>
</dbReference>
<gene>
    <name evidence="4" type="ordered locus">Clocl_2039</name>
</gene>
<evidence type="ECO:0000256" key="2">
    <source>
        <dbReference type="ARBA" id="ARBA00022803"/>
    </source>
</evidence>